<dbReference type="AlphaFoldDB" id="E5XQ84"/>
<protein>
    <submittedName>
        <fullName evidence="1">Uncharacterized protein</fullName>
    </submittedName>
</protein>
<sequence length="287" mass="32026">MTAPHDKPGAHEPLEDEELLRVCEQEAPKVTADGEPGLSNGGRGKVIATIVAGNSGFGLTCTPVLGKLAFEDELILKLGTARTADGRLSGHLLLMTWIEEAIKDGELKWAAKLNRMLHKQPPKRMTADDAWWARDMDVWEGVSEREFKEQWLASQPKQPDDVEQLELDRKADRARLDAATADLVWDPAKILETPVGERVPEEISRILEYSARETARLLEARDSQFTASDDDKTVMVTVGSNELTTRVWLSEDALRRHGSRLQDVVVDVAKRAKAGMRQMLEPRPFGE</sequence>
<accession>E5XQ84</accession>
<dbReference type="EMBL" id="ACZI02000001">
    <property type="protein sequence ID" value="EFV13493.2"/>
    <property type="molecule type" value="Genomic_DNA"/>
</dbReference>
<gene>
    <name evidence="1" type="ORF">HMPREF9336_01656</name>
</gene>
<dbReference type="STRING" id="679197.HMPREF9336_01656"/>
<proteinExistence type="predicted"/>
<organism evidence="1 2">
    <name type="scientific">Segniliparus rugosus (strain ATCC BAA-974 / DSM 45345 / CCUG 50838 / CIP 108380 / JCM 13579 / CDC 945)</name>
    <dbReference type="NCBI Taxonomy" id="679197"/>
    <lineage>
        <taxon>Bacteria</taxon>
        <taxon>Bacillati</taxon>
        <taxon>Actinomycetota</taxon>
        <taxon>Actinomycetes</taxon>
        <taxon>Mycobacteriales</taxon>
        <taxon>Segniliparaceae</taxon>
        <taxon>Segniliparus</taxon>
    </lineage>
</organism>
<dbReference type="RefSeq" id="WP_021030070.1">
    <property type="nucleotide sequence ID" value="NZ_KI391953.1"/>
</dbReference>
<name>E5XQ84_SEGRC</name>
<evidence type="ECO:0000313" key="1">
    <source>
        <dbReference type="EMBL" id="EFV13493.2"/>
    </source>
</evidence>
<dbReference type="HOGENOM" id="CLU_969409_0_0_11"/>
<comment type="caution">
    <text evidence="1">The sequence shown here is derived from an EMBL/GenBank/DDBJ whole genome shotgun (WGS) entry which is preliminary data.</text>
</comment>
<reference evidence="1 2" key="1">
    <citation type="journal article" date="2011" name="Stand. Genomic Sci.">
        <title>High quality draft genome sequence of Segniliparus rugosus CDC 945(T)= (ATCC BAA-974(T)).</title>
        <authorList>
            <person name="Earl A.M."/>
            <person name="Desjardins C.A."/>
            <person name="Fitzgerald M.G."/>
            <person name="Arachchi H.M."/>
            <person name="Zeng Q."/>
            <person name="Mehta T."/>
            <person name="Griggs A."/>
            <person name="Birren B.W."/>
            <person name="Toney N.C."/>
            <person name="Carr J."/>
            <person name="Posey J."/>
            <person name="Butler W.R."/>
        </authorList>
    </citation>
    <scope>NUCLEOTIDE SEQUENCE [LARGE SCALE GENOMIC DNA]</scope>
    <source>
        <strain evidence="2">ATCC BAA-974 / DSM 45345 / CCUG 50838 / CIP 108380 / JCM 13579 / CDC 945</strain>
    </source>
</reference>
<evidence type="ECO:0000313" key="2">
    <source>
        <dbReference type="Proteomes" id="UP000004816"/>
    </source>
</evidence>
<keyword evidence="2" id="KW-1185">Reference proteome</keyword>
<dbReference type="Proteomes" id="UP000004816">
    <property type="component" value="Unassembled WGS sequence"/>
</dbReference>